<protein>
    <recommendedName>
        <fullName evidence="1">UPF0386 protein GU920_04225</fullName>
    </recommendedName>
</protein>
<comment type="similarity">
    <text evidence="1">Belongs to the UPF0386 family.</text>
</comment>
<reference evidence="3" key="1">
    <citation type="submission" date="2020-01" db="EMBL/GenBank/DDBJ databases">
        <title>Sphingomonas sp. strain CSW-10.</title>
        <authorList>
            <person name="Chen W.-M."/>
        </authorList>
    </citation>
    <scope>NUCLEOTIDE SEQUENCE [LARGE SCALE GENOMIC DNA]</scope>
    <source>
        <strain evidence="3">CCP-1</strain>
    </source>
</reference>
<gene>
    <name evidence="2" type="ORF">GU920_04225</name>
</gene>
<evidence type="ECO:0000313" key="3">
    <source>
        <dbReference type="Proteomes" id="UP001517376"/>
    </source>
</evidence>
<evidence type="ECO:0000256" key="1">
    <source>
        <dbReference type="HAMAP-Rule" id="MF_00827"/>
    </source>
</evidence>
<accession>A0ABW9Y474</accession>
<proteinExistence type="inferred from homology"/>
<dbReference type="InterPro" id="IPR018654">
    <property type="entry name" value="YjhX_toxin"/>
</dbReference>
<dbReference type="Proteomes" id="UP001517376">
    <property type="component" value="Unassembled WGS sequence"/>
</dbReference>
<dbReference type="HAMAP" id="MF_00827">
    <property type="entry name" value="UPF0386"/>
    <property type="match status" value="1"/>
</dbReference>
<dbReference type="RefSeq" id="WP_161765699.1">
    <property type="nucleotide sequence ID" value="NZ_JAAATW010000001.1"/>
</dbReference>
<keyword evidence="3" id="KW-1185">Reference proteome</keyword>
<sequence length="95" mass="10100">MNISRLEQRVLHVLAQGGAIHFDRAPNGKVTAVTCFTRDGLMLADCGLAVFDRLRRRGFIRSVAGTPYRVTRAGVQAVRAQGDNRVGGPAGGGHG</sequence>
<name>A0ABW9Y474_9RHOB</name>
<dbReference type="Pfam" id="PF09857">
    <property type="entry name" value="YjhX_toxin"/>
    <property type="match status" value="1"/>
</dbReference>
<dbReference type="EMBL" id="JAAATW010000001">
    <property type="protein sequence ID" value="NBE06727.1"/>
    <property type="molecule type" value="Genomic_DNA"/>
</dbReference>
<comment type="caution">
    <text evidence="2">The sequence shown here is derived from an EMBL/GenBank/DDBJ whole genome shotgun (WGS) entry which is preliminary data.</text>
</comment>
<dbReference type="NCBIfam" id="NF010240">
    <property type="entry name" value="PRK13687.1"/>
    <property type="match status" value="1"/>
</dbReference>
<evidence type="ECO:0000313" key="2">
    <source>
        <dbReference type="EMBL" id="NBE06727.1"/>
    </source>
</evidence>
<organism evidence="2 3">
    <name type="scientific">Paragemmobacter ruber</name>
    <dbReference type="NCBI Taxonomy" id="1985673"/>
    <lineage>
        <taxon>Bacteria</taxon>
        <taxon>Pseudomonadati</taxon>
        <taxon>Pseudomonadota</taxon>
        <taxon>Alphaproteobacteria</taxon>
        <taxon>Rhodobacterales</taxon>
        <taxon>Paracoccaceae</taxon>
        <taxon>Paragemmobacter</taxon>
    </lineage>
</organism>